<gene>
    <name evidence="9" type="ORF">ACFQ3U_04415</name>
</gene>
<dbReference type="PANTHER" id="PTHR43163:SF6">
    <property type="entry name" value="DIPEPTIDE TRANSPORT SYSTEM PERMEASE PROTEIN DPPB-RELATED"/>
    <property type="match status" value="1"/>
</dbReference>
<evidence type="ECO:0000256" key="2">
    <source>
        <dbReference type="ARBA" id="ARBA00022448"/>
    </source>
</evidence>
<comment type="similarity">
    <text evidence="7">Belongs to the binding-protein-dependent transport system permease family.</text>
</comment>
<evidence type="ECO:0000313" key="9">
    <source>
        <dbReference type="EMBL" id="MFD1201134.1"/>
    </source>
</evidence>
<keyword evidence="2 7" id="KW-0813">Transport</keyword>
<feature type="transmembrane region" description="Helical" evidence="7">
    <location>
        <begin position="187"/>
        <end position="204"/>
    </location>
</feature>
<comment type="caution">
    <text evidence="9">The sequence shown here is derived from an EMBL/GenBank/DDBJ whole genome shotgun (WGS) entry which is preliminary data.</text>
</comment>
<dbReference type="EMBL" id="JBHTLY010000002">
    <property type="protein sequence ID" value="MFD1201134.1"/>
    <property type="molecule type" value="Genomic_DNA"/>
</dbReference>
<dbReference type="InterPro" id="IPR035906">
    <property type="entry name" value="MetI-like_sf"/>
</dbReference>
<reference evidence="10" key="1">
    <citation type="journal article" date="2019" name="Int. J. Syst. Evol. Microbiol.">
        <title>The Global Catalogue of Microorganisms (GCM) 10K type strain sequencing project: providing services to taxonomists for standard genome sequencing and annotation.</title>
        <authorList>
            <consortium name="The Broad Institute Genomics Platform"/>
            <consortium name="The Broad Institute Genome Sequencing Center for Infectious Disease"/>
            <person name="Wu L."/>
            <person name="Ma J."/>
        </authorList>
    </citation>
    <scope>NUCLEOTIDE SEQUENCE [LARGE SCALE GENOMIC DNA]</scope>
    <source>
        <strain evidence="10">CCUG 50213</strain>
    </source>
</reference>
<keyword evidence="4 7" id="KW-0812">Transmembrane</keyword>
<feature type="transmembrane region" description="Helical" evidence="7">
    <location>
        <begin position="242"/>
        <end position="264"/>
    </location>
</feature>
<proteinExistence type="inferred from homology"/>
<keyword evidence="3" id="KW-1003">Cell membrane</keyword>
<organism evidence="9 10">
    <name type="scientific">Leucobacter albus</name>
    <dbReference type="NCBI Taxonomy" id="272210"/>
    <lineage>
        <taxon>Bacteria</taxon>
        <taxon>Bacillati</taxon>
        <taxon>Actinomycetota</taxon>
        <taxon>Actinomycetes</taxon>
        <taxon>Micrococcales</taxon>
        <taxon>Microbacteriaceae</taxon>
        <taxon>Leucobacter</taxon>
    </lineage>
</organism>
<evidence type="ECO:0000256" key="4">
    <source>
        <dbReference type="ARBA" id="ARBA00022692"/>
    </source>
</evidence>
<dbReference type="Proteomes" id="UP001597181">
    <property type="component" value="Unassembled WGS sequence"/>
</dbReference>
<feature type="transmembrane region" description="Helical" evidence="7">
    <location>
        <begin position="100"/>
        <end position="121"/>
    </location>
</feature>
<feature type="domain" description="ABC transmembrane type-1" evidence="8">
    <location>
        <begin position="94"/>
        <end position="308"/>
    </location>
</feature>
<dbReference type="CDD" id="cd06261">
    <property type="entry name" value="TM_PBP2"/>
    <property type="match status" value="1"/>
</dbReference>
<evidence type="ECO:0000259" key="8">
    <source>
        <dbReference type="PROSITE" id="PS50928"/>
    </source>
</evidence>
<evidence type="ECO:0000256" key="1">
    <source>
        <dbReference type="ARBA" id="ARBA00004651"/>
    </source>
</evidence>
<dbReference type="InterPro" id="IPR000515">
    <property type="entry name" value="MetI-like"/>
</dbReference>
<dbReference type="Gene3D" id="1.10.3720.10">
    <property type="entry name" value="MetI-like"/>
    <property type="match status" value="1"/>
</dbReference>
<sequence>MLRRLGAKLALVFVATSLTYLLASITLNPAQVYLNQSQQLSESAIRSNLNTYNVNPETPLFERYWTWLSGVAHGNLGLIYQTQTPISEELLRRMGVSFRLLVVGTVLAVVLGVLVGVIGAIRQYKVDDYVSTIVAFVLLSTPVFLLANALKYGGDIANVGFGQVLFYSDGEYHTGPSAGLLERAQHLALPTLAIILGPAGIAYFSRYQRSAMLDVLGSDFLQTARAKGLTKWRAFFTHGLRVALIPMATFFAFTFGLLLVGASFTERIFNWNGMGQWAIDAINNSDVNAIAAIAGVVALLVMFSSFLADVLHAALDPRVRAAGKVAV</sequence>
<evidence type="ECO:0000256" key="5">
    <source>
        <dbReference type="ARBA" id="ARBA00022989"/>
    </source>
</evidence>
<dbReference type="PANTHER" id="PTHR43163">
    <property type="entry name" value="DIPEPTIDE TRANSPORT SYSTEM PERMEASE PROTEIN DPPB-RELATED"/>
    <property type="match status" value="1"/>
</dbReference>
<accession>A0ABW3TLM5</accession>
<dbReference type="SUPFAM" id="SSF161098">
    <property type="entry name" value="MetI-like"/>
    <property type="match status" value="1"/>
</dbReference>
<evidence type="ECO:0000313" key="10">
    <source>
        <dbReference type="Proteomes" id="UP001597181"/>
    </source>
</evidence>
<name>A0ABW3TLM5_9MICO</name>
<dbReference type="RefSeq" id="WP_343957065.1">
    <property type="nucleotide sequence ID" value="NZ_BAAAKZ010000001.1"/>
</dbReference>
<evidence type="ECO:0000256" key="7">
    <source>
        <dbReference type="RuleBase" id="RU363032"/>
    </source>
</evidence>
<dbReference type="Pfam" id="PF00528">
    <property type="entry name" value="BPD_transp_1"/>
    <property type="match status" value="1"/>
</dbReference>
<feature type="transmembrane region" description="Helical" evidence="7">
    <location>
        <begin position="133"/>
        <end position="150"/>
    </location>
</feature>
<comment type="subcellular location">
    <subcellularLocation>
        <location evidence="1 7">Cell membrane</location>
        <topology evidence="1 7">Multi-pass membrane protein</topology>
    </subcellularLocation>
</comment>
<keyword evidence="10" id="KW-1185">Reference proteome</keyword>
<feature type="transmembrane region" description="Helical" evidence="7">
    <location>
        <begin position="289"/>
        <end position="311"/>
    </location>
</feature>
<protein>
    <submittedName>
        <fullName evidence="9">ABC transporter permease</fullName>
    </submittedName>
</protein>
<evidence type="ECO:0000256" key="6">
    <source>
        <dbReference type="ARBA" id="ARBA00023136"/>
    </source>
</evidence>
<evidence type="ECO:0000256" key="3">
    <source>
        <dbReference type="ARBA" id="ARBA00022475"/>
    </source>
</evidence>
<dbReference type="PROSITE" id="PS50928">
    <property type="entry name" value="ABC_TM1"/>
    <property type="match status" value="1"/>
</dbReference>
<keyword evidence="5 7" id="KW-1133">Transmembrane helix</keyword>
<keyword evidence="6 7" id="KW-0472">Membrane</keyword>